<feature type="chain" id="PRO_5041972262" description="PLAT domain-containing protein" evidence="1">
    <location>
        <begin position="22"/>
        <end position="165"/>
    </location>
</feature>
<dbReference type="EMBL" id="JAUEDM010000005">
    <property type="protein sequence ID" value="KAK3316870.1"/>
    <property type="molecule type" value="Genomic_DNA"/>
</dbReference>
<keyword evidence="3" id="KW-1185">Reference proteome</keyword>
<keyword evidence="1" id="KW-0732">Signal</keyword>
<reference evidence="2" key="2">
    <citation type="submission" date="2023-06" db="EMBL/GenBank/DDBJ databases">
        <authorList>
            <consortium name="Lawrence Berkeley National Laboratory"/>
            <person name="Haridas S."/>
            <person name="Hensen N."/>
            <person name="Bonometti L."/>
            <person name="Westerberg I."/>
            <person name="Brannstrom I.O."/>
            <person name="Guillou S."/>
            <person name="Cros-Aarteil S."/>
            <person name="Calhoun S."/>
            <person name="Kuo A."/>
            <person name="Mondo S."/>
            <person name="Pangilinan J."/>
            <person name="Riley R."/>
            <person name="Labutti K."/>
            <person name="Andreopoulos B."/>
            <person name="Lipzen A."/>
            <person name="Chen C."/>
            <person name="Yanf M."/>
            <person name="Daum C."/>
            <person name="Ng V."/>
            <person name="Clum A."/>
            <person name="Steindorff A."/>
            <person name="Ohm R."/>
            <person name="Martin F."/>
            <person name="Silar P."/>
            <person name="Natvig D."/>
            <person name="Lalanne C."/>
            <person name="Gautier V."/>
            <person name="Ament-Velasquez S.L."/>
            <person name="Kruys A."/>
            <person name="Hutchinson M.I."/>
            <person name="Powell A.J."/>
            <person name="Barry K."/>
            <person name="Miller A.N."/>
            <person name="Grigoriev I.V."/>
            <person name="Debuchy R."/>
            <person name="Gladieux P."/>
            <person name="Thoren M.H."/>
            <person name="Johannesson H."/>
        </authorList>
    </citation>
    <scope>NUCLEOTIDE SEQUENCE</scope>
    <source>
        <strain evidence="2">CBS 118394</strain>
    </source>
</reference>
<organism evidence="2 3">
    <name type="scientific">Apodospora peruviana</name>
    <dbReference type="NCBI Taxonomy" id="516989"/>
    <lineage>
        <taxon>Eukaryota</taxon>
        <taxon>Fungi</taxon>
        <taxon>Dikarya</taxon>
        <taxon>Ascomycota</taxon>
        <taxon>Pezizomycotina</taxon>
        <taxon>Sordariomycetes</taxon>
        <taxon>Sordariomycetidae</taxon>
        <taxon>Sordariales</taxon>
        <taxon>Lasiosphaeriaceae</taxon>
        <taxon>Apodospora</taxon>
    </lineage>
</organism>
<feature type="signal peptide" evidence="1">
    <location>
        <begin position="1"/>
        <end position="21"/>
    </location>
</feature>
<protein>
    <recommendedName>
        <fullName evidence="4">PLAT domain-containing protein</fullName>
    </recommendedName>
</protein>
<dbReference type="AlphaFoldDB" id="A0AAE0I1Z6"/>
<evidence type="ECO:0000313" key="2">
    <source>
        <dbReference type="EMBL" id="KAK3316870.1"/>
    </source>
</evidence>
<evidence type="ECO:0008006" key="4">
    <source>
        <dbReference type="Google" id="ProtNLM"/>
    </source>
</evidence>
<reference evidence="2" key="1">
    <citation type="journal article" date="2023" name="Mol. Phylogenet. Evol.">
        <title>Genome-scale phylogeny and comparative genomics of the fungal order Sordariales.</title>
        <authorList>
            <person name="Hensen N."/>
            <person name="Bonometti L."/>
            <person name="Westerberg I."/>
            <person name="Brannstrom I.O."/>
            <person name="Guillou S."/>
            <person name="Cros-Aarteil S."/>
            <person name="Calhoun S."/>
            <person name="Haridas S."/>
            <person name="Kuo A."/>
            <person name="Mondo S."/>
            <person name="Pangilinan J."/>
            <person name="Riley R."/>
            <person name="LaButti K."/>
            <person name="Andreopoulos B."/>
            <person name="Lipzen A."/>
            <person name="Chen C."/>
            <person name="Yan M."/>
            <person name="Daum C."/>
            <person name="Ng V."/>
            <person name="Clum A."/>
            <person name="Steindorff A."/>
            <person name="Ohm R.A."/>
            <person name="Martin F."/>
            <person name="Silar P."/>
            <person name="Natvig D.O."/>
            <person name="Lalanne C."/>
            <person name="Gautier V."/>
            <person name="Ament-Velasquez S.L."/>
            <person name="Kruys A."/>
            <person name="Hutchinson M.I."/>
            <person name="Powell A.J."/>
            <person name="Barry K."/>
            <person name="Miller A.N."/>
            <person name="Grigoriev I.V."/>
            <person name="Debuchy R."/>
            <person name="Gladieux P."/>
            <person name="Hiltunen Thoren M."/>
            <person name="Johannesson H."/>
        </authorList>
    </citation>
    <scope>NUCLEOTIDE SEQUENCE</scope>
    <source>
        <strain evidence="2">CBS 118394</strain>
    </source>
</reference>
<dbReference type="Proteomes" id="UP001283341">
    <property type="component" value="Unassembled WGS sequence"/>
</dbReference>
<comment type="caution">
    <text evidence="2">The sequence shown here is derived from an EMBL/GenBank/DDBJ whole genome shotgun (WGS) entry which is preliminary data.</text>
</comment>
<accession>A0AAE0I1Z6</accession>
<name>A0AAE0I1Z6_9PEZI</name>
<proteinExistence type="predicted"/>
<evidence type="ECO:0000256" key="1">
    <source>
        <dbReference type="SAM" id="SignalP"/>
    </source>
</evidence>
<sequence length="165" mass="18240">MRLIQLVCAALSGLSLTSALALPSEPSNTTTDLISTKHLLRRDAFLTSASITFHTNDEDKDGNSHLTITVKDSTKSISAALDSDFARFGDNNDDGPFDLEMFNPSSRADVRAGTVTLRLDPHGQDTWRFNWQMTFVFSDGTKMRAQLSGVELTQDKREKTWNVVG</sequence>
<gene>
    <name evidence="2" type="ORF">B0H66DRAFT_626443</name>
</gene>
<evidence type="ECO:0000313" key="3">
    <source>
        <dbReference type="Proteomes" id="UP001283341"/>
    </source>
</evidence>